<feature type="transmembrane region" description="Helical" evidence="1">
    <location>
        <begin position="207"/>
        <end position="234"/>
    </location>
</feature>
<keyword evidence="1" id="KW-1133">Transmembrane helix</keyword>
<comment type="caution">
    <text evidence="2">The sequence shown here is derived from an EMBL/GenBank/DDBJ whole genome shotgun (WGS) entry which is preliminary data.</text>
</comment>
<dbReference type="AlphaFoldDB" id="A0A6A5GTB6"/>
<evidence type="ECO:0000313" key="2">
    <source>
        <dbReference type="EMBL" id="KAF1757719.1"/>
    </source>
</evidence>
<keyword evidence="1" id="KW-0812">Transmembrane</keyword>
<proteinExistence type="predicted"/>
<dbReference type="Pfam" id="PF10318">
    <property type="entry name" value="7TM_GPCR_Srh"/>
    <property type="match status" value="1"/>
</dbReference>
<protein>
    <submittedName>
        <fullName evidence="2">Uncharacterized protein</fullName>
    </submittedName>
</protein>
<feature type="transmembrane region" description="Helical" evidence="1">
    <location>
        <begin position="255"/>
        <end position="279"/>
    </location>
</feature>
<dbReference type="PANTHER" id="PTHR46891:SF10">
    <property type="entry name" value="SERPENTINE RECEPTOR, CLASS H"/>
    <property type="match status" value="1"/>
</dbReference>
<dbReference type="EMBL" id="WUAV01000004">
    <property type="protein sequence ID" value="KAF1757719.1"/>
    <property type="molecule type" value="Genomic_DNA"/>
</dbReference>
<accession>A0A6A5GTB6</accession>
<feature type="transmembrane region" description="Helical" evidence="1">
    <location>
        <begin position="285"/>
        <end position="309"/>
    </location>
</feature>
<reference evidence="2 3" key="1">
    <citation type="submission" date="2019-12" db="EMBL/GenBank/DDBJ databases">
        <title>Chromosome-level assembly of the Caenorhabditis remanei genome.</title>
        <authorList>
            <person name="Teterina A.A."/>
            <person name="Willis J.H."/>
            <person name="Phillips P.C."/>
        </authorList>
    </citation>
    <scope>NUCLEOTIDE SEQUENCE [LARGE SCALE GENOMIC DNA]</scope>
    <source>
        <strain evidence="2 3">PX506</strain>
        <tissue evidence="2">Whole organism</tissue>
    </source>
</reference>
<sequence length="398" mass="45701">MTSDFLPDNESYYQFYKEQAELNGYYKYSCHFIPFITLPIYAEACYCILYKCKQFSPKYVTILQIHMFLHFFGEIYWTVLLLPVIVLPSIGISTEGFLSVLRISSSWQIFIMCGILQISTATMIHLLIYRLKFAVPPDASRAIKIGADLTNGFYYFTAIFCTCAIGFMDEDQKVAKSRIIHKYLVPPPNLWEDNYVTTDRENPNFKYYVYITVAEIMILIINIIVVPTVSFHFLSKNRTEKSEKLAQAHKQTLQVLVFQLAIHCIFHLLPLVCFTWSAIFRTKNIALLSVGLLIWALHGAACTLALILANKPFRLTTATHLKTDLAAIGPYLLKSPGFVDQCQNKFSPMSLIFECFDGFVWANESADFSSVLFHKNLRMFEPEALFVCRLVTKFPRAN</sequence>
<dbReference type="Proteomes" id="UP000483820">
    <property type="component" value="Chromosome IV"/>
</dbReference>
<keyword evidence="1" id="KW-0472">Membrane</keyword>
<feature type="transmembrane region" description="Helical" evidence="1">
    <location>
        <begin position="149"/>
        <end position="168"/>
    </location>
</feature>
<feature type="transmembrane region" description="Helical" evidence="1">
    <location>
        <begin position="62"/>
        <end position="87"/>
    </location>
</feature>
<dbReference type="InterPro" id="IPR019422">
    <property type="entry name" value="7TM_GPCR_serpentine_rcpt_Srh"/>
</dbReference>
<evidence type="ECO:0000313" key="3">
    <source>
        <dbReference type="Proteomes" id="UP000483820"/>
    </source>
</evidence>
<gene>
    <name evidence="2" type="ORF">GCK72_014175</name>
</gene>
<dbReference type="KEGG" id="crq:GCK72_014175"/>
<evidence type="ECO:0000256" key="1">
    <source>
        <dbReference type="SAM" id="Phobius"/>
    </source>
</evidence>
<dbReference type="PANTHER" id="PTHR46891">
    <property type="entry name" value="SERPENTINE RECEPTOR, CLASS H-RELATED"/>
    <property type="match status" value="1"/>
</dbReference>
<feature type="transmembrane region" description="Helical" evidence="1">
    <location>
        <begin position="32"/>
        <end position="50"/>
    </location>
</feature>
<dbReference type="CTD" id="9828381"/>
<organism evidence="2 3">
    <name type="scientific">Caenorhabditis remanei</name>
    <name type="common">Caenorhabditis vulgaris</name>
    <dbReference type="NCBI Taxonomy" id="31234"/>
    <lineage>
        <taxon>Eukaryota</taxon>
        <taxon>Metazoa</taxon>
        <taxon>Ecdysozoa</taxon>
        <taxon>Nematoda</taxon>
        <taxon>Chromadorea</taxon>
        <taxon>Rhabditida</taxon>
        <taxon>Rhabditina</taxon>
        <taxon>Rhabditomorpha</taxon>
        <taxon>Rhabditoidea</taxon>
        <taxon>Rhabditidae</taxon>
        <taxon>Peloderinae</taxon>
        <taxon>Caenorhabditis</taxon>
    </lineage>
</organism>
<name>A0A6A5GTB6_CAERE</name>
<dbReference type="RefSeq" id="XP_053584941.1">
    <property type="nucleotide sequence ID" value="XM_053730169.1"/>
</dbReference>
<feature type="transmembrane region" description="Helical" evidence="1">
    <location>
        <begin position="107"/>
        <end position="128"/>
    </location>
</feature>
<dbReference type="GeneID" id="9828381"/>